<keyword evidence="7 8" id="KW-0472">Membrane</keyword>
<comment type="subcellular location">
    <subcellularLocation>
        <location evidence="1">Cell membrane</location>
        <topology evidence="1">Multi-pass membrane protein</topology>
    </subcellularLocation>
</comment>
<accession>A0A376G966</accession>
<feature type="transmembrane region" description="Helical" evidence="8">
    <location>
        <begin position="254"/>
        <end position="280"/>
    </location>
</feature>
<dbReference type="Gene3D" id="1.10.3470.10">
    <property type="entry name" value="ABC transporter involved in vitamin B12 uptake, BtuC"/>
    <property type="match status" value="1"/>
</dbReference>
<dbReference type="CDD" id="cd06550">
    <property type="entry name" value="TM_ABC_iron-siderophores_like"/>
    <property type="match status" value="1"/>
</dbReference>
<dbReference type="STRING" id="343874.GCA_000805695_01873"/>
<dbReference type="EMBL" id="UFXS01000001">
    <property type="protein sequence ID" value="STD55783.1"/>
    <property type="molecule type" value="Genomic_DNA"/>
</dbReference>
<evidence type="ECO:0000256" key="7">
    <source>
        <dbReference type="ARBA" id="ARBA00023136"/>
    </source>
</evidence>
<feature type="transmembrane region" description="Helical" evidence="8">
    <location>
        <begin position="86"/>
        <end position="107"/>
    </location>
</feature>
<reference evidence="9 10" key="1">
    <citation type="submission" date="2018-06" db="EMBL/GenBank/DDBJ databases">
        <authorList>
            <consortium name="Pathogen Informatics"/>
            <person name="Doyle S."/>
        </authorList>
    </citation>
    <scope>NUCLEOTIDE SEQUENCE [LARGE SCALE GENOMIC DNA]</scope>
    <source>
        <strain evidence="9 10">NCTC13456</strain>
    </source>
</reference>
<keyword evidence="3" id="KW-0813">Transport</keyword>
<sequence>MISCNCTKNQIYTRKMQSKLKTYGLLLILPLTVVILSMTMGATNFVGISELIRYSSSAMSKLISGTTNLPQSSIETILWQVRLPRIVLTFIVGTALASSGNVLQAIFRNPIVDPFTLGISSGSAVGAALAMVVPVLSINISAFVFGICAVLLTYLISKTNVKSSLINMVLSGMIISGVFTAVLTLLQYISDPYKLQMIVQWTMGNLHTASWEKVEIAFYPILIGLTIIILFRWKLNLLSLGDEEALAVGVKPGLLKVVLIGVATLITAACVAAVGVISLFGLIVPHISRMFFGPNNEKTVWANISIGGTLLLVIDDFSRTVMPFEIPVGVFTMLIGAPIFIYLMRKNAANWN</sequence>
<dbReference type="InterPro" id="IPR037294">
    <property type="entry name" value="ABC_BtuC-like"/>
</dbReference>
<dbReference type="AlphaFoldDB" id="A0A376G966"/>
<proteinExistence type="inferred from homology"/>
<dbReference type="GO" id="GO:0005886">
    <property type="term" value="C:plasma membrane"/>
    <property type="evidence" value="ECO:0007669"/>
    <property type="project" value="UniProtKB-SubCell"/>
</dbReference>
<dbReference type="GO" id="GO:0033214">
    <property type="term" value="P:siderophore-iron import into cell"/>
    <property type="evidence" value="ECO:0007669"/>
    <property type="project" value="TreeGrafter"/>
</dbReference>
<evidence type="ECO:0000313" key="10">
    <source>
        <dbReference type="Proteomes" id="UP000254737"/>
    </source>
</evidence>
<comment type="similarity">
    <text evidence="2">Belongs to the binding-protein-dependent transport system permease family. FecCD subfamily.</text>
</comment>
<feature type="transmembrane region" description="Helical" evidence="8">
    <location>
        <begin position="324"/>
        <end position="344"/>
    </location>
</feature>
<dbReference type="Proteomes" id="UP000254737">
    <property type="component" value="Unassembled WGS sequence"/>
</dbReference>
<organism evidence="9 10">
    <name type="scientific">Empedobacter falsenii</name>
    <dbReference type="NCBI Taxonomy" id="343874"/>
    <lineage>
        <taxon>Bacteria</taxon>
        <taxon>Pseudomonadati</taxon>
        <taxon>Bacteroidota</taxon>
        <taxon>Flavobacteriia</taxon>
        <taxon>Flavobacteriales</taxon>
        <taxon>Weeksellaceae</taxon>
        <taxon>Empedobacter</taxon>
    </lineage>
</organism>
<keyword evidence="5 8" id="KW-0812">Transmembrane</keyword>
<dbReference type="SUPFAM" id="SSF81345">
    <property type="entry name" value="ABC transporter involved in vitamin B12 uptake, BtuC"/>
    <property type="match status" value="1"/>
</dbReference>
<feature type="transmembrane region" description="Helical" evidence="8">
    <location>
        <begin position="168"/>
        <end position="189"/>
    </location>
</feature>
<feature type="transmembrane region" description="Helical" evidence="8">
    <location>
        <begin position="216"/>
        <end position="233"/>
    </location>
</feature>
<evidence type="ECO:0000256" key="3">
    <source>
        <dbReference type="ARBA" id="ARBA00022448"/>
    </source>
</evidence>
<feature type="transmembrane region" description="Helical" evidence="8">
    <location>
        <begin position="127"/>
        <end position="156"/>
    </location>
</feature>
<evidence type="ECO:0000256" key="6">
    <source>
        <dbReference type="ARBA" id="ARBA00022989"/>
    </source>
</evidence>
<evidence type="ECO:0000256" key="5">
    <source>
        <dbReference type="ARBA" id="ARBA00022692"/>
    </source>
</evidence>
<dbReference type="PANTHER" id="PTHR30472">
    <property type="entry name" value="FERRIC ENTEROBACTIN TRANSPORT SYSTEM PERMEASE PROTEIN"/>
    <property type="match status" value="1"/>
</dbReference>
<evidence type="ECO:0000256" key="1">
    <source>
        <dbReference type="ARBA" id="ARBA00004651"/>
    </source>
</evidence>
<protein>
    <submittedName>
        <fullName evidence="9">Probable ABC transporter permease protein HI_1471</fullName>
    </submittedName>
</protein>
<dbReference type="FunFam" id="1.10.3470.10:FF:000001">
    <property type="entry name" value="Vitamin B12 ABC transporter permease BtuC"/>
    <property type="match status" value="1"/>
</dbReference>
<feature type="transmembrane region" description="Helical" evidence="8">
    <location>
        <begin position="23"/>
        <end position="46"/>
    </location>
</feature>
<name>A0A376G966_9FLAO</name>
<gene>
    <name evidence="9" type="ORF">NCTC13456_01763</name>
</gene>
<evidence type="ECO:0000256" key="4">
    <source>
        <dbReference type="ARBA" id="ARBA00022475"/>
    </source>
</evidence>
<keyword evidence="6 8" id="KW-1133">Transmembrane helix</keyword>
<dbReference type="InterPro" id="IPR000522">
    <property type="entry name" value="ABC_transptr_permease_BtuC"/>
</dbReference>
<keyword evidence="4" id="KW-1003">Cell membrane</keyword>
<dbReference type="PANTHER" id="PTHR30472:SF70">
    <property type="entry name" value="MOLYBDATE IMPORT SYSTEM PERMEASE PROTEIN MOLB"/>
    <property type="match status" value="1"/>
</dbReference>
<evidence type="ECO:0000256" key="2">
    <source>
        <dbReference type="ARBA" id="ARBA00007935"/>
    </source>
</evidence>
<evidence type="ECO:0000313" key="9">
    <source>
        <dbReference type="EMBL" id="STD55783.1"/>
    </source>
</evidence>
<evidence type="ECO:0000256" key="8">
    <source>
        <dbReference type="SAM" id="Phobius"/>
    </source>
</evidence>
<dbReference type="Pfam" id="PF01032">
    <property type="entry name" value="FecCD"/>
    <property type="match status" value="1"/>
</dbReference>
<dbReference type="GO" id="GO:0022857">
    <property type="term" value="F:transmembrane transporter activity"/>
    <property type="evidence" value="ECO:0007669"/>
    <property type="project" value="InterPro"/>
</dbReference>